<protein>
    <submittedName>
        <fullName evidence="1">Uncharacterized protein</fullName>
    </submittedName>
</protein>
<evidence type="ECO:0000313" key="2">
    <source>
        <dbReference type="Proteomes" id="UP000807504"/>
    </source>
</evidence>
<reference evidence="1" key="1">
    <citation type="journal article" date="2020" name="bioRxiv">
        <title>Chromosome-level reference genome of the European wasp spider Argiope bruennichi: a resource for studies on range expansion and evolutionary adaptation.</title>
        <authorList>
            <person name="Sheffer M.M."/>
            <person name="Hoppe A."/>
            <person name="Krehenwinkel H."/>
            <person name="Uhl G."/>
            <person name="Kuss A.W."/>
            <person name="Jensen L."/>
            <person name="Jensen C."/>
            <person name="Gillespie R.G."/>
            <person name="Hoff K.J."/>
            <person name="Prost S."/>
        </authorList>
    </citation>
    <scope>NUCLEOTIDE SEQUENCE</scope>
</reference>
<reference evidence="1" key="2">
    <citation type="submission" date="2020-06" db="EMBL/GenBank/DDBJ databases">
        <authorList>
            <person name="Sheffer M."/>
        </authorList>
    </citation>
    <scope>NUCLEOTIDE SEQUENCE</scope>
</reference>
<proteinExistence type="predicted"/>
<dbReference type="EMBL" id="JABXBU010002231">
    <property type="protein sequence ID" value="KAF8764211.1"/>
    <property type="molecule type" value="Genomic_DNA"/>
</dbReference>
<keyword evidence="2" id="KW-1185">Reference proteome</keyword>
<comment type="caution">
    <text evidence="1">The sequence shown here is derived from an EMBL/GenBank/DDBJ whole genome shotgun (WGS) entry which is preliminary data.</text>
</comment>
<gene>
    <name evidence="1" type="ORF">HNY73_022310</name>
</gene>
<dbReference type="Proteomes" id="UP000807504">
    <property type="component" value="Unassembled WGS sequence"/>
</dbReference>
<name>A0A8T0E2U1_ARGBR</name>
<accession>A0A8T0E2U1</accession>
<sequence>MFAIQLYQAFFMPLAFYLNSIRAASICSKDSSNPACNPNSVEFKPDYDDVFYRSENQTHSPDKENGNKTAFVGFPFFGNIGLELGVPMLNLNVDFVVHFNGIPGNKAGDKIYAELSSPMSNETLKFALEYLVFDKSGDRIRFISLNDTDSDSNSTTMAPTTAVTLEASKNSADHEFGMMCLKLPS</sequence>
<evidence type="ECO:0000313" key="1">
    <source>
        <dbReference type="EMBL" id="KAF8764211.1"/>
    </source>
</evidence>
<organism evidence="1 2">
    <name type="scientific">Argiope bruennichi</name>
    <name type="common">Wasp spider</name>
    <name type="synonym">Aranea bruennichi</name>
    <dbReference type="NCBI Taxonomy" id="94029"/>
    <lineage>
        <taxon>Eukaryota</taxon>
        <taxon>Metazoa</taxon>
        <taxon>Ecdysozoa</taxon>
        <taxon>Arthropoda</taxon>
        <taxon>Chelicerata</taxon>
        <taxon>Arachnida</taxon>
        <taxon>Araneae</taxon>
        <taxon>Araneomorphae</taxon>
        <taxon>Entelegynae</taxon>
        <taxon>Araneoidea</taxon>
        <taxon>Araneidae</taxon>
        <taxon>Argiope</taxon>
    </lineage>
</organism>
<dbReference type="AlphaFoldDB" id="A0A8T0E2U1"/>